<dbReference type="Proteomes" id="UP000764045">
    <property type="component" value="Unassembled WGS sequence"/>
</dbReference>
<dbReference type="CDD" id="cd13121">
    <property type="entry name" value="BF2867_like_C"/>
    <property type="match status" value="1"/>
</dbReference>
<dbReference type="InterPro" id="IPR042278">
    <property type="entry name" value="Mfa-like_1_N"/>
</dbReference>
<evidence type="ECO:0000313" key="2">
    <source>
        <dbReference type="EMBL" id="MBM6661028.1"/>
    </source>
</evidence>
<feature type="chain" id="PRO_5037067582" evidence="1">
    <location>
        <begin position="19"/>
        <end position="310"/>
    </location>
</feature>
<organism evidence="2 3">
    <name type="scientific">Marseilla massiliensis</name>
    <dbReference type="NCBI Taxonomy" id="1841864"/>
    <lineage>
        <taxon>Bacteria</taxon>
        <taxon>Pseudomonadati</taxon>
        <taxon>Bacteroidota</taxon>
        <taxon>Bacteroidia</taxon>
        <taxon>Bacteroidales</taxon>
        <taxon>Prevotellaceae</taxon>
        <taxon>Marseilla</taxon>
    </lineage>
</organism>
<gene>
    <name evidence="2" type="ORF">H6B30_04525</name>
</gene>
<dbReference type="RefSeq" id="WP_205108351.1">
    <property type="nucleotide sequence ID" value="NZ_JACJJL010000005.1"/>
</dbReference>
<dbReference type="EMBL" id="JACJJL010000005">
    <property type="protein sequence ID" value="MBM6661028.1"/>
    <property type="molecule type" value="Genomic_DNA"/>
</dbReference>
<dbReference type="Gene3D" id="2.60.40.2630">
    <property type="match status" value="1"/>
</dbReference>
<evidence type="ECO:0000313" key="3">
    <source>
        <dbReference type="Proteomes" id="UP000764045"/>
    </source>
</evidence>
<protein>
    <submittedName>
        <fullName evidence="2">Fimbrillin family protein</fullName>
    </submittedName>
</protein>
<dbReference type="AlphaFoldDB" id="A0A939B194"/>
<dbReference type="CDD" id="cd13120">
    <property type="entry name" value="BF2867_like_N"/>
    <property type="match status" value="1"/>
</dbReference>
<reference evidence="2 3" key="1">
    <citation type="journal article" date="2021" name="Sci. Rep.">
        <title>The distribution of antibiotic resistance genes in chicken gut microbiota commensals.</title>
        <authorList>
            <person name="Juricova H."/>
            <person name="Matiasovicova J."/>
            <person name="Kubasova T."/>
            <person name="Cejkova D."/>
            <person name="Rychlik I."/>
        </authorList>
    </citation>
    <scope>NUCLEOTIDE SEQUENCE [LARGE SCALE GENOMIC DNA]</scope>
    <source>
        <strain evidence="2 3">An819</strain>
    </source>
</reference>
<dbReference type="PROSITE" id="PS51257">
    <property type="entry name" value="PROKAR_LIPOPROTEIN"/>
    <property type="match status" value="1"/>
</dbReference>
<proteinExistence type="predicted"/>
<feature type="signal peptide" evidence="1">
    <location>
        <begin position="1"/>
        <end position="18"/>
    </location>
</feature>
<accession>A0A939B194</accession>
<evidence type="ECO:0000256" key="1">
    <source>
        <dbReference type="SAM" id="SignalP"/>
    </source>
</evidence>
<sequence>MKTKDIIKLLLASSIACACSSGGDDNVSDGQEPTPPTTHTKLPINISTELMEPNGTRVTDYSFESGDKIGLFVVNRTSDGSAAQLKPTGNHVDNMPFTYNGTWTPATPIYWLDDKTHADFYLYYPYTPSLPNVENMPFKVNSDQSTEGAYKASDLLAGSSKDIAPTDKAITILAKHLLSQMIVKIVPGNGFTAESLAAANVSVRINNVKTNATVNIAKATVSASGATSNITPLKTAQFTYKALIVPQSVPDGNLISVTVDGREFNLPKAFTFISGKLHRFTVTLSKTSNGINVSIGQWEDDGTDNGGTAE</sequence>
<dbReference type="Gene3D" id="2.60.40.2620">
    <property type="entry name" value="Fimbrillin-like"/>
    <property type="match status" value="1"/>
</dbReference>
<comment type="caution">
    <text evidence="2">The sequence shown here is derived from an EMBL/GenBank/DDBJ whole genome shotgun (WGS) entry which is preliminary data.</text>
</comment>
<name>A0A939B194_9BACT</name>
<dbReference type="InterPro" id="IPR025049">
    <property type="entry name" value="Mfa-like_1"/>
</dbReference>
<keyword evidence="1" id="KW-0732">Signal</keyword>
<dbReference type="Pfam" id="PF13149">
    <property type="entry name" value="Mfa_like_1"/>
    <property type="match status" value="1"/>
</dbReference>
<keyword evidence="3" id="KW-1185">Reference proteome</keyword>